<dbReference type="InterPro" id="IPR016181">
    <property type="entry name" value="Acyl_CoA_acyltransferase"/>
</dbReference>
<evidence type="ECO:0000259" key="1">
    <source>
        <dbReference type="Pfam" id="PF00583"/>
    </source>
</evidence>
<dbReference type="InterPro" id="IPR000182">
    <property type="entry name" value="GNAT_dom"/>
</dbReference>
<dbReference type="Proteomes" id="UP001222030">
    <property type="component" value="Unassembled WGS sequence"/>
</dbReference>
<evidence type="ECO:0000313" key="3">
    <source>
        <dbReference type="Proteomes" id="UP001222030"/>
    </source>
</evidence>
<reference evidence="2 3" key="1">
    <citation type="submission" date="2023-01" db="EMBL/GenBank/DDBJ databases">
        <title>Novel species of the genus Vogesella isolated from rivers.</title>
        <authorList>
            <person name="Lu H."/>
        </authorList>
    </citation>
    <scope>NUCLEOTIDE SEQUENCE [LARGE SCALE GENOMIC DNA]</scope>
    <source>
        <strain evidence="2 3">LYT5W</strain>
    </source>
</reference>
<comment type="caution">
    <text evidence="2">The sequence shown here is derived from an EMBL/GenBank/DDBJ whole genome shotgun (WGS) entry which is preliminary data.</text>
</comment>
<dbReference type="CDD" id="cd04301">
    <property type="entry name" value="NAT_SF"/>
    <property type="match status" value="1"/>
</dbReference>
<gene>
    <name evidence="2" type="ORF">PQU96_11965</name>
</gene>
<feature type="domain" description="N-acetyltransferase" evidence="1">
    <location>
        <begin position="115"/>
        <end position="178"/>
    </location>
</feature>
<name>A0ABT5IQI9_9NEIS</name>
<proteinExistence type="predicted"/>
<organism evidence="2 3">
    <name type="scientific">Vogesella margarita</name>
    <dbReference type="NCBI Taxonomy" id="2984199"/>
    <lineage>
        <taxon>Bacteria</taxon>
        <taxon>Pseudomonadati</taxon>
        <taxon>Pseudomonadota</taxon>
        <taxon>Betaproteobacteria</taxon>
        <taxon>Neisseriales</taxon>
        <taxon>Chromobacteriaceae</taxon>
        <taxon>Vogesella</taxon>
    </lineage>
</organism>
<evidence type="ECO:0000313" key="2">
    <source>
        <dbReference type="EMBL" id="MDC7714833.1"/>
    </source>
</evidence>
<keyword evidence="3" id="KW-1185">Reference proteome</keyword>
<dbReference type="EMBL" id="JAQQLE010000010">
    <property type="protein sequence ID" value="MDC7714833.1"/>
    <property type="molecule type" value="Genomic_DNA"/>
</dbReference>
<dbReference type="Pfam" id="PF00583">
    <property type="entry name" value="Acetyltransf_1"/>
    <property type="match status" value="1"/>
</dbReference>
<protein>
    <recommendedName>
        <fullName evidence="1">N-acetyltransferase domain-containing protein</fullName>
    </recommendedName>
</protein>
<accession>A0ABT5IQI9</accession>
<dbReference type="Gene3D" id="3.40.630.30">
    <property type="match status" value="1"/>
</dbReference>
<dbReference type="RefSeq" id="WP_272772599.1">
    <property type="nucleotide sequence ID" value="NZ_JAQQLE010000010.1"/>
</dbReference>
<sequence>MSQSSKVSSLLKPKHFDGLDTSLTDQGLRFSTRIGPTERQDEIFEIADGDYEVENKLEEIQHLRPYTKVTANPRRLSARSLLKAFRDAQERLFPDESISLTHGLPDKYELRWDRQRKSASDDVEGQSIVLVAMHGDDLVGFAGLGIRLLHDAERKQIDIYHSLNLVYVHPAHRGQGFGIDLSIACGYLCRDVFSATYRAAPAGYTIVPVIKADLESKGGERFTQQVSDALDFQADMLRMDGKRKSITVESTCLDAGY</sequence>
<dbReference type="SUPFAM" id="SSF55729">
    <property type="entry name" value="Acyl-CoA N-acyltransferases (Nat)"/>
    <property type="match status" value="1"/>
</dbReference>